<evidence type="ECO:0000313" key="7">
    <source>
        <dbReference type="EMBL" id="MCU4752402.1"/>
    </source>
</evidence>
<dbReference type="EMBL" id="JAOPJZ010000007">
    <property type="protein sequence ID" value="MCU4752402.1"/>
    <property type="molecule type" value="Genomic_DNA"/>
</dbReference>
<accession>A0AAP2Z818</accession>
<feature type="transmembrane region" description="Helical" evidence="6">
    <location>
        <begin position="130"/>
        <end position="151"/>
    </location>
</feature>
<evidence type="ECO:0000256" key="4">
    <source>
        <dbReference type="ARBA" id="ARBA00022989"/>
    </source>
</evidence>
<feature type="transmembrane region" description="Helical" evidence="6">
    <location>
        <begin position="291"/>
        <end position="309"/>
    </location>
</feature>
<dbReference type="Gene3D" id="1.10.3470.10">
    <property type="entry name" value="ABC transporter involved in vitamin B12 uptake, BtuC"/>
    <property type="match status" value="1"/>
</dbReference>
<reference evidence="7 8" key="1">
    <citation type="submission" date="2022-09" db="EMBL/GenBank/DDBJ databases">
        <title>Enrichment on poylsaccharides allowed isolation of novel metabolic and taxonomic groups of Haloarchaea.</title>
        <authorList>
            <person name="Sorokin D.Y."/>
            <person name="Elcheninov A.G."/>
            <person name="Khizhniak T.V."/>
            <person name="Kolganova T.V."/>
            <person name="Kublanov I.V."/>
        </authorList>
    </citation>
    <scope>NUCLEOTIDE SEQUENCE [LARGE SCALE GENOMIC DNA]</scope>
    <source>
        <strain evidence="7 8">AArc-curdl1</strain>
    </source>
</reference>
<sequence length="363" mass="38846">MVATNRLDWTRRLPEEYAVSGALIAVTVLSAIFILGWIPALAPQQWPTLFLEIPFGFERGLEIPIPREWSLVFVGFPTVYEVFWGTTCSTVDTWLVCSGFLQRGFTAGILIGITAPIVGAYLVNRQMALIGEALAHTAFGGVAIGLFVGAAVPSVDYPLLFALVAAATAALGMQYIAVKTDGYADIPIAIMLTGGFAVGIAVISYGVVFSSTVESYLFGDILFVPFENVQLMVGLTMIVGATVGLTHKQLLFITFDREAARLARINVWFYDTLLIVLTALVVVAAMQILGAILVAGMLVIPVAAAMQLTNSFNRGIFLSVILGQVAIFGGIFLSYYWNIATGAMIILVAIAIYLGAVSSRLLA</sequence>
<dbReference type="RefSeq" id="WP_342808747.1">
    <property type="nucleotide sequence ID" value="NZ_JAOPJZ010000007.1"/>
</dbReference>
<keyword evidence="4 6" id="KW-1133">Transmembrane helix</keyword>
<feature type="transmembrane region" description="Helical" evidence="6">
    <location>
        <begin position="267"/>
        <end position="285"/>
    </location>
</feature>
<dbReference type="SUPFAM" id="SSF81345">
    <property type="entry name" value="ABC transporter involved in vitamin B12 uptake, BtuC"/>
    <property type="match status" value="1"/>
</dbReference>
<comment type="caution">
    <text evidence="7">The sequence shown here is derived from an EMBL/GenBank/DDBJ whole genome shotgun (WGS) entry which is preliminary data.</text>
</comment>
<feature type="transmembrane region" description="Helical" evidence="6">
    <location>
        <begin position="104"/>
        <end position="123"/>
    </location>
</feature>
<dbReference type="CDD" id="cd06550">
    <property type="entry name" value="TM_ABC_iron-siderophores_like"/>
    <property type="match status" value="1"/>
</dbReference>
<evidence type="ECO:0000256" key="2">
    <source>
        <dbReference type="ARBA" id="ARBA00008034"/>
    </source>
</evidence>
<name>A0AAP2Z818_9EURY</name>
<evidence type="ECO:0000256" key="1">
    <source>
        <dbReference type="ARBA" id="ARBA00004141"/>
    </source>
</evidence>
<organism evidence="7 8">
    <name type="scientific">Natronosalvus hydrolyticus</name>
    <dbReference type="NCBI Taxonomy" id="2979988"/>
    <lineage>
        <taxon>Archaea</taxon>
        <taxon>Methanobacteriati</taxon>
        <taxon>Methanobacteriota</taxon>
        <taxon>Stenosarchaea group</taxon>
        <taxon>Halobacteria</taxon>
        <taxon>Halobacteriales</taxon>
        <taxon>Natrialbaceae</taxon>
        <taxon>Natronosalvus</taxon>
    </lineage>
</organism>
<evidence type="ECO:0000256" key="3">
    <source>
        <dbReference type="ARBA" id="ARBA00022692"/>
    </source>
</evidence>
<dbReference type="PANTHER" id="PTHR30477">
    <property type="entry name" value="ABC-TRANSPORTER METAL-BINDING PROTEIN"/>
    <property type="match status" value="1"/>
</dbReference>
<dbReference type="Pfam" id="PF00950">
    <property type="entry name" value="ABC-3"/>
    <property type="match status" value="1"/>
</dbReference>
<gene>
    <name evidence="7" type="ORF">OB919_10450</name>
</gene>
<evidence type="ECO:0000256" key="5">
    <source>
        <dbReference type="ARBA" id="ARBA00023136"/>
    </source>
</evidence>
<feature type="transmembrane region" description="Helical" evidence="6">
    <location>
        <begin position="316"/>
        <end position="337"/>
    </location>
</feature>
<dbReference type="AlphaFoldDB" id="A0AAP2Z818"/>
<feature type="transmembrane region" description="Helical" evidence="6">
    <location>
        <begin position="188"/>
        <end position="209"/>
    </location>
</feature>
<dbReference type="InterPro" id="IPR037294">
    <property type="entry name" value="ABC_BtuC-like"/>
</dbReference>
<comment type="similarity">
    <text evidence="2">Belongs to the ABC-3 integral membrane protein family.</text>
</comment>
<feature type="transmembrane region" description="Helical" evidence="6">
    <location>
        <begin position="343"/>
        <end position="362"/>
    </location>
</feature>
<dbReference type="PANTHER" id="PTHR30477:SF0">
    <property type="entry name" value="METAL TRANSPORT SYSTEM MEMBRANE PROTEIN TM_0125-RELATED"/>
    <property type="match status" value="1"/>
</dbReference>
<feature type="transmembrane region" description="Helical" evidence="6">
    <location>
        <begin position="229"/>
        <end position="246"/>
    </location>
</feature>
<evidence type="ECO:0000313" key="8">
    <source>
        <dbReference type="Proteomes" id="UP001321047"/>
    </source>
</evidence>
<keyword evidence="5 6" id="KW-0472">Membrane</keyword>
<evidence type="ECO:0000256" key="6">
    <source>
        <dbReference type="SAM" id="Phobius"/>
    </source>
</evidence>
<comment type="subcellular location">
    <subcellularLocation>
        <location evidence="1">Membrane</location>
        <topology evidence="1">Multi-pass membrane protein</topology>
    </subcellularLocation>
</comment>
<dbReference type="GO" id="GO:0055085">
    <property type="term" value="P:transmembrane transport"/>
    <property type="evidence" value="ECO:0007669"/>
    <property type="project" value="InterPro"/>
</dbReference>
<proteinExistence type="inferred from homology"/>
<dbReference type="InterPro" id="IPR001626">
    <property type="entry name" value="ABC_TroCD"/>
</dbReference>
<feature type="transmembrane region" description="Helical" evidence="6">
    <location>
        <begin position="21"/>
        <end position="42"/>
    </location>
</feature>
<protein>
    <submittedName>
        <fullName evidence="7">Metal ABC transporter permease</fullName>
    </submittedName>
</protein>
<keyword evidence="3 6" id="KW-0812">Transmembrane</keyword>
<keyword evidence="8" id="KW-1185">Reference proteome</keyword>
<dbReference type="Proteomes" id="UP001321047">
    <property type="component" value="Unassembled WGS sequence"/>
</dbReference>
<dbReference type="GO" id="GO:0043190">
    <property type="term" value="C:ATP-binding cassette (ABC) transporter complex"/>
    <property type="evidence" value="ECO:0007669"/>
    <property type="project" value="InterPro"/>
</dbReference>
<feature type="transmembrane region" description="Helical" evidence="6">
    <location>
        <begin position="157"/>
        <end position="176"/>
    </location>
</feature>